<dbReference type="EMBL" id="ABJB010456255">
    <property type="status" value="NOT_ANNOTATED_CDS"/>
    <property type="molecule type" value="Genomic_DNA"/>
</dbReference>
<accession>A0A1S4LIH8</accession>
<organism evidence="1 2">
    <name type="scientific">Ixodes scapularis</name>
    <name type="common">Black-legged tick</name>
    <name type="synonym">Deer tick</name>
    <dbReference type="NCBI Taxonomy" id="6945"/>
    <lineage>
        <taxon>Eukaryota</taxon>
        <taxon>Metazoa</taxon>
        <taxon>Ecdysozoa</taxon>
        <taxon>Arthropoda</taxon>
        <taxon>Chelicerata</taxon>
        <taxon>Arachnida</taxon>
        <taxon>Acari</taxon>
        <taxon>Parasitiformes</taxon>
        <taxon>Ixodida</taxon>
        <taxon>Ixodoidea</taxon>
        <taxon>Ixodidae</taxon>
        <taxon>Ixodinae</taxon>
        <taxon>Ixodes</taxon>
    </lineage>
</organism>
<protein>
    <submittedName>
        <fullName evidence="1">Uncharacterized protein</fullName>
    </submittedName>
</protein>
<dbReference type="AlphaFoldDB" id="A0A1S4LIH8"/>
<name>A0A1S4LIH8_IXOSC</name>
<proteinExistence type="predicted"/>
<keyword evidence="2" id="KW-1185">Reference proteome</keyword>
<dbReference type="GO" id="GO:0016780">
    <property type="term" value="F:phosphotransferase activity, for other substituted phosphate groups"/>
    <property type="evidence" value="ECO:0007669"/>
    <property type="project" value="InterPro"/>
</dbReference>
<dbReference type="InterPro" id="IPR043130">
    <property type="entry name" value="CDP-OH_PTrfase_TM_dom"/>
</dbReference>
<sequence length="53" mass="5379">MDGWVARAFPSQQSNLGTLVDPLADKCLVATLFLSLTVAGLIPGGCSCPGSSI</sequence>
<dbReference type="VEuPathDB" id="VectorBase:ISCW014590"/>
<reference evidence="1" key="2">
    <citation type="submission" date="2020-05" db="UniProtKB">
        <authorList>
            <consortium name="EnsemblMetazoa"/>
        </authorList>
    </citation>
    <scope>IDENTIFICATION</scope>
    <source>
        <strain evidence="1">wikel</strain>
    </source>
</reference>
<dbReference type="Pfam" id="PF01066">
    <property type="entry name" value="CDP-OH_P_transf"/>
    <property type="match status" value="1"/>
</dbReference>
<dbReference type="VEuPathDB" id="VectorBase:ISCI014590"/>
<dbReference type="Proteomes" id="UP000001555">
    <property type="component" value="Unassembled WGS sequence"/>
</dbReference>
<dbReference type="GO" id="GO:0016020">
    <property type="term" value="C:membrane"/>
    <property type="evidence" value="ECO:0007669"/>
    <property type="project" value="InterPro"/>
</dbReference>
<dbReference type="Gene3D" id="1.20.120.1760">
    <property type="match status" value="1"/>
</dbReference>
<dbReference type="InterPro" id="IPR000462">
    <property type="entry name" value="CDP-OH_P_trans"/>
</dbReference>
<dbReference type="InParanoid" id="A0A1S4LIH8"/>
<dbReference type="GO" id="GO:0008654">
    <property type="term" value="P:phospholipid biosynthetic process"/>
    <property type="evidence" value="ECO:0007669"/>
    <property type="project" value="InterPro"/>
</dbReference>
<evidence type="ECO:0000313" key="2">
    <source>
        <dbReference type="Proteomes" id="UP000001555"/>
    </source>
</evidence>
<dbReference type="VEuPathDB" id="VectorBase:ISCP_027249"/>
<dbReference type="OrthoDB" id="10020554at2759"/>
<reference evidence="2" key="1">
    <citation type="submission" date="2008-03" db="EMBL/GenBank/DDBJ databases">
        <title>Annotation of Ixodes scapularis.</title>
        <authorList>
            <consortium name="Ixodes scapularis Genome Project Consortium"/>
            <person name="Caler E."/>
            <person name="Hannick L.I."/>
            <person name="Bidwell S."/>
            <person name="Joardar V."/>
            <person name="Thiagarajan M."/>
            <person name="Amedeo P."/>
            <person name="Galinsky K.J."/>
            <person name="Schobel S."/>
            <person name="Inman J."/>
            <person name="Hostetler J."/>
            <person name="Miller J."/>
            <person name="Hammond M."/>
            <person name="Megy K."/>
            <person name="Lawson D."/>
            <person name="Kodira C."/>
            <person name="Sutton G."/>
            <person name="Meyer J."/>
            <person name="Hill C.A."/>
            <person name="Birren B."/>
            <person name="Nene V."/>
            <person name="Collins F."/>
            <person name="Alarcon-Chaidez F."/>
            <person name="Wikel S."/>
            <person name="Strausberg R."/>
        </authorList>
    </citation>
    <scope>NUCLEOTIDE SEQUENCE [LARGE SCALE GENOMIC DNA]</scope>
    <source>
        <strain evidence="2">Wikel</strain>
    </source>
</reference>
<dbReference type="EnsemblMetazoa" id="ISCW014590-RA">
    <property type="protein sequence ID" value="ISCW014590-PA"/>
    <property type="gene ID" value="ISCW014590"/>
</dbReference>
<evidence type="ECO:0000313" key="1">
    <source>
        <dbReference type="EnsemblMetazoa" id="ISCW014590-PA"/>
    </source>
</evidence>